<dbReference type="InterPro" id="IPR051257">
    <property type="entry name" value="Diverse_CBS-Domain"/>
</dbReference>
<accession>A0A7C1AW83</accession>
<evidence type="ECO:0000313" key="4">
    <source>
        <dbReference type="EMBL" id="HDL90057.1"/>
    </source>
</evidence>
<sequence>MKRLKVKDLMIPLGEYTTVSENATLYEAVRVLREVQKKYLEQAKASREVRYPHRAVLVLDSQGRVVGKISQLDVLRALEPQYARIMTSPSLGRLAASGFSAEFLEDLIERYGLFSSGLKDLCQKAAERRVRDFMYTPQEGEYVRDEDTLDRAVHKLVMGQHQSLLVLDRSGEIVGILRLVDVFEVIASAIEACPI</sequence>
<dbReference type="SUPFAM" id="SSF54631">
    <property type="entry name" value="CBS-domain pair"/>
    <property type="match status" value="1"/>
</dbReference>
<dbReference type="AlphaFoldDB" id="A0A7C1AW83"/>
<keyword evidence="1 2" id="KW-0129">CBS domain</keyword>
<name>A0A7C1AW83_9BACT</name>
<gene>
    <name evidence="4" type="ORF">ENG14_04050</name>
</gene>
<organism evidence="4">
    <name type="scientific">Thermodesulforhabdus norvegica</name>
    <dbReference type="NCBI Taxonomy" id="39841"/>
    <lineage>
        <taxon>Bacteria</taxon>
        <taxon>Pseudomonadati</taxon>
        <taxon>Thermodesulfobacteriota</taxon>
        <taxon>Syntrophobacteria</taxon>
        <taxon>Syntrophobacterales</taxon>
        <taxon>Thermodesulforhabdaceae</taxon>
        <taxon>Thermodesulforhabdus</taxon>
    </lineage>
</organism>
<dbReference type="SMART" id="SM00116">
    <property type="entry name" value="CBS"/>
    <property type="match status" value="2"/>
</dbReference>
<proteinExistence type="predicted"/>
<dbReference type="CDD" id="cd02205">
    <property type="entry name" value="CBS_pair_SF"/>
    <property type="match status" value="1"/>
</dbReference>
<dbReference type="EMBL" id="DQZW01000193">
    <property type="protein sequence ID" value="HDL90057.1"/>
    <property type="molecule type" value="Genomic_DNA"/>
</dbReference>
<dbReference type="InterPro" id="IPR046342">
    <property type="entry name" value="CBS_dom_sf"/>
</dbReference>
<evidence type="ECO:0000256" key="1">
    <source>
        <dbReference type="ARBA" id="ARBA00023122"/>
    </source>
</evidence>
<dbReference type="Pfam" id="PF00571">
    <property type="entry name" value="CBS"/>
    <property type="match status" value="2"/>
</dbReference>
<dbReference type="InterPro" id="IPR000644">
    <property type="entry name" value="CBS_dom"/>
</dbReference>
<evidence type="ECO:0000256" key="2">
    <source>
        <dbReference type="PROSITE-ProRule" id="PRU00703"/>
    </source>
</evidence>
<protein>
    <submittedName>
        <fullName evidence="4">CBS domain-containing protein</fullName>
    </submittedName>
</protein>
<dbReference type="Proteomes" id="UP000886355">
    <property type="component" value="Unassembled WGS sequence"/>
</dbReference>
<evidence type="ECO:0000259" key="3">
    <source>
        <dbReference type="PROSITE" id="PS51371"/>
    </source>
</evidence>
<dbReference type="Gene3D" id="3.10.580.10">
    <property type="entry name" value="CBS-domain"/>
    <property type="match status" value="1"/>
</dbReference>
<feature type="domain" description="CBS" evidence="3">
    <location>
        <begin position="10"/>
        <end position="88"/>
    </location>
</feature>
<feature type="domain" description="CBS" evidence="3">
    <location>
        <begin position="135"/>
        <end position="192"/>
    </location>
</feature>
<dbReference type="PROSITE" id="PS51371">
    <property type="entry name" value="CBS"/>
    <property type="match status" value="2"/>
</dbReference>
<dbReference type="PANTHER" id="PTHR43080:SF2">
    <property type="entry name" value="CBS DOMAIN-CONTAINING PROTEIN"/>
    <property type="match status" value="1"/>
</dbReference>
<dbReference type="PANTHER" id="PTHR43080">
    <property type="entry name" value="CBS DOMAIN-CONTAINING PROTEIN CBSX3, MITOCHONDRIAL"/>
    <property type="match status" value="1"/>
</dbReference>
<comment type="caution">
    <text evidence="4">The sequence shown here is derived from an EMBL/GenBank/DDBJ whole genome shotgun (WGS) entry which is preliminary data.</text>
</comment>
<reference evidence="4" key="1">
    <citation type="journal article" date="2020" name="mSystems">
        <title>Genome- and Community-Level Interaction Insights into Carbon Utilization and Element Cycling Functions of Hydrothermarchaeota in Hydrothermal Sediment.</title>
        <authorList>
            <person name="Zhou Z."/>
            <person name="Liu Y."/>
            <person name="Xu W."/>
            <person name="Pan J."/>
            <person name="Luo Z.H."/>
            <person name="Li M."/>
        </authorList>
    </citation>
    <scope>NUCLEOTIDE SEQUENCE [LARGE SCALE GENOMIC DNA]</scope>
    <source>
        <strain evidence="4">HyVt-19</strain>
    </source>
</reference>